<comment type="caution">
    <text evidence="2">The sequence shown here is derived from an EMBL/GenBank/DDBJ whole genome shotgun (WGS) entry which is preliminary data.</text>
</comment>
<evidence type="ECO:0000313" key="2">
    <source>
        <dbReference type="EMBL" id="KUM45688.1"/>
    </source>
</evidence>
<keyword evidence="2" id="KW-0496">Mitochondrion</keyword>
<feature type="region of interest" description="Disordered" evidence="1">
    <location>
        <begin position="1"/>
        <end position="23"/>
    </location>
</feature>
<reference evidence="2" key="1">
    <citation type="journal article" date="2015" name="Genome Biol. Evol.">
        <title>Organellar Genomes of White Spruce (Picea glauca): Assembly and Annotation.</title>
        <authorList>
            <person name="Jackman S.D."/>
            <person name="Warren R.L."/>
            <person name="Gibb E.A."/>
            <person name="Vandervalk B.P."/>
            <person name="Mohamadi H."/>
            <person name="Chu J."/>
            <person name="Raymond A."/>
            <person name="Pleasance S."/>
            <person name="Coope R."/>
            <person name="Wildung M.R."/>
            <person name="Ritland C.E."/>
            <person name="Bousquet J."/>
            <person name="Jones S.J."/>
            <person name="Bohlmann J."/>
            <person name="Birol I."/>
        </authorList>
    </citation>
    <scope>NUCLEOTIDE SEQUENCE [LARGE SCALE GENOMIC DNA]</scope>
    <source>
        <tissue evidence="2">Flushing bud</tissue>
    </source>
</reference>
<sequence length="47" mass="5590">MKTAEQPACTTHLHTDTTRPQHRRYCPHQPQELYTLELQLALEHCVY</sequence>
<gene>
    <name evidence="2" type="ORF">ABT39_MTgene2524</name>
</gene>
<organism evidence="2">
    <name type="scientific">Picea glauca</name>
    <name type="common">White spruce</name>
    <name type="synonym">Pinus glauca</name>
    <dbReference type="NCBI Taxonomy" id="3330"/>
    <lineage>
        <taxon>Eukaryota</taxon>
        <taxon>Viridiplantae</taxon>
        <taxon>Streptophyta</taxon>
        <taxon>Embryophyta</taxon>
        <taxon>Tracheophyta</taxon>
        <taxon>Spermatophyta</taxon>
        <taxon>Pinopsida</taxon>
        <taxon>Pinidae</taxon>
        <taxon>Conifers I</taxon>
        <taxon>Pinales</taxon>
        <taxon>Pinaceae</taxon>
        <taxon>Picea</taxon>
    </lineage>
</organism>
<dbReference type="AlphaFoldDB" id="A0A101LV32"/>
<name>A0A101LV32_PICGL</name>
<dbReference type="EMBL" id="LKAM01000017">
    <property type="protein sequence ID" value="KUM45688.1"/>
    <property type="molecule type" value="Genomic_DNA"/>
</dbReference>
<geneLocation type="mitochondrion" evidence="2"/>
<evidence type="ECO:0000256" key="1">
    <source>
        <dbReference type="SAM" id="MobiDB-lite"/>
    </source>
</evidence>
<protein>
    <submittedName>
        <fullName evidence="2">Uncharacterized protein</fullName>
    </submittedName>
</protein>
<accession>A0A101LV32</accession>
<proteinExistence type="predicted"/>